<name>A0ABU0PZ28_STRAH</name>
<organism evidence="4 5">
    <name type="scientific">Streptomyces achromogenes</name>
    <dbReference type="NCBI Taxonomy" id="67255"/>
    <lineage>
        <taxon>Bacteria</taxon>
        <taxon>Bacillati</taxon>
        <taxon>Actinomycetota</taxon>
        <taxon>Actinomycetes</taxon>
        <taxon>Kitasatosporales</taxon>
        <taxon>Streptomycetaceae</taxon>
        <taxon>Streptomyces</taxon>
    </lineage>
</organism>
<dbReference type="EC" id="2.7.7.83" evidence="4"/>
<dbReference type="Proteomes" id="UP001243364">
    <property type="component" value="Unassembled WGS sequence"/>
</dbReference>
<dbReference type="RefSeq" id="WP_307042622.1">
    <property type="nucleotide sequence ID" value="NZ_JAUSYA010000001.1"/>
</dbReference>
<dbReference type="InterPro" id="IPR050065">
    <property type="entry name" value="GlmU-like"/>
</dbReference>
<evidence type="ECO:0000256" key="1">
    <source>
        <dbReference type="ARBA" id="ARBA00022679"/>
    </source>
</evidence>
<dbReference type="EC" id="2.3.1.157" evidence="4"/>
<dbReference type="GO" id="GO:0003977">
    <property type="term" value="F:UDP-N-acetylglucosamine diphosphorylase activity"/>
    <property type="evidence" value="ECO:0007669"/>
    <property type="project" value="UniProtKB-EC"/>
</dbReference>
<dbReference type="SUPFAM" id="SSF51161">
    <property type="entry name" value="Trimeric LpxA-like enzymes"/>
    <property type="match status" value="1"/>
</dbReference>
<dbReference type="EC" id="2.7.7.23" evidence="4"/>
<feature type="domain" description="Mannose-1-phosphate guanyltransferase C-terminal" evidence="3">
    <location>
        <begin position="57"/>
        <end position="144"/>
    </location>
</feature>
<gene>
    <name evidence="4" type="ORF">QFZ56_002610</name>
</gene>
<keyword evidence="5" id="KW-1185">Reference proteome</keyword>
<keyword evidence="4" id="KW-0548">Nucleotidyltransferase</keyword>
<evidence type="ECO:0000259" key="3">
    <source>
        <dbReference type="Pfam" id="PF25087"/>
    </source>
</evidence>
<keyword evidence="1 4" id="KW-0808">Transferase</keyword>
<dbReference type="GO" id="GO:0019134">
    <property type="term" value="F:glucosamine-1-phosphate N-acetyltransferase activity"/>
    <property type="evidence" value="ECO:0007669"/>
    <property type="project" value="UniProtKB-EC"/>
</dbReference>
<dbReference type="GO" id="GO:0008879">
    <property type="term" value="F:glucose-1-phosphate thymidylyltransferase activity"/>
    <property type="evidence" value="ECO:0007669"/>
    <property type="project" value="UniProtKB-EC"/>
</dbReference>
<dbReference type="Pfam" id="PF25087">
    <property type="entry name" value="GMPPB_C"/>
    <property type="match status" value="1"/>
</dbReference>
<dbReference type="InterPro" id="IPR011004">
    <property type="entry name" value="Trimer_LpxA-like_sf"/>
</dbReference>
<dbReference type="PANTHER" id="PTHR43584">
    <property type="entry name" value="NUCLEOTIDYL TRANSFERASE"/>
    <property type="match status" value="1"/>
</dbReference>
<protein>
    <submittedName>
        <fullName evidence="4">NDP-sugar pyrophosphorylase family protein</fullName>
        <ecNumber evidence="4">2.3.1.157</ecNumber>
        <ecNumber evidence="4">2.3.1.276</ecNumber>
        <ecNumber evidence="4">2.7.7.23</ecNumber>
        <ecNumber evidence="4">2.7.7.24</ecNumber>
        <ecNumber evidence="4">2.7.7.83</ecNumber>
    </submittedName>
</protein>
<dbReference type="GO" id="GO:0052630">
    <property type="term" value="F:UDP-N-acetylgalactosamine diphosphorylase activity"/>
    <property type="evidence" value="ECO:0007669"/>
    <property type="project" value="UniProtKB-EC"/>
</dbReference>
<dbReference type="PANTHER" id="PTHR43584:SF8">
    <property type="entry name" value="N-ACETYLMURAMATE ALPHA-1-PHOSPHATE URIDYLYLTRANSFERASE"/>
    <property type="match status" value="1"/>
</dbReference>
<dbReference type="Gene3D" id="2.160.10.10">
    <property type="entry name" value="Hexapeptide repeat proteins"/>
    <property type="match status" value="1"/>
</dbReference>
<sequence>MNEVGPLLGDVLRLADDPFLKELGAGVLDEQPIASIGDVSGAVYELVCASLGPRPRIHPDAYVSPLANVADDVVIGPGVRVHEYSTVRGRTVISSHVHIGYGCEISRSLVGEHSILSHRATVGCCVIGRGCYFSADLLTAACVMTNDDMLRPDKPISFALPDGRRMSTGEPKWSAVIGDGVRAGARVTVGPGSVINARSVLASNTTVATVWIPANSRVTGPQSGSQITTPLEGPS</sequence>
<evidence type="ECO:0000313" key="5">
    <source>
        <dbReference type="Proteomes" id="UP001243364"/>
    </source>
</evidence>
<dbReference type="EMBL" id="JAUSYA010000001">
    <property type="protein sequence ID" value="MDQ0683647.1"/>
    <property type="molecule type" value="Genomic_DNA"/>
</dbReference>
<proteinExistence type="predicted"/>
<comment type="caution">
    <text evidence="4">The sequence shown here is derived from an EMBL/GenBank/DDBJ whole genome shotgun (WGS) entry which is preliminary data.</text>
</comment>
<accession>A0ABU0PZ28</accession>
<evidence type="ECO:0000313" key="4">
    <source>
        <dbReference type="EMBL" id="MDQ0683647.1"/>
    </source>
</evidence>
<dbReference type="EC" id="2.3.1.276" evidence="4"/>
<dbReference type="EC" id="2.7.7.24" evidence="4"/>
<evidence type="ECO:0000256" key="2">
    <source>
        <dbReference type="ARBA" id="ARBA00023315"/>
    </source>
</evidence>
<keyword evidence="2 4" id="KW-0012">Acyltransferase</keyword>
<dbReference type="InterPro" id="IPR056729">
    <property type="entry name" value="GMPPB_C"/>
</dbReference>
<reference evidence="4 5" key="1">
    <citation type="submission" date="2023-07" db="EMBL/GenBank/DDBJ databases">
        <title>Comparative genomics of wheat-associated soil bacteria to identify genetic determinants of phenazine resistance.</title>
        <authorList>
            <person name="Mouncey N."/>
        </authorList>
    </citation>
    <scope>NUCLEOTIDE SEQUENCE [LARGE SCALE GENOMIC DNA]</scope>
    <source>
        <strain evidence="4 5">W4I19-2</strain>
    </source>
</reference>